<dbReference type="InterPro" id="IPR017853">
    <property type="entry name" value="GH"/>
</dbReference>
<gene>
    <name evidence="2" type="ORF">O4220_06145</name>
</gene>
<evidence type="ECO:0000313" key="2">
    <source>
        <dbReference type="EMBL" id="MCZ4518094.1"/>
    </source>
</evidence>
<dbReference type="SUPFAM" id="SSF51445">
    <property type="entry name" value="(Trans)glycosidases"/>
    <property type="match status" value="1"/>
</dbReference>
<dbReference type="EMBL" id="JAPWIJ010000002">
    <property type="protein sequence ID" value="MCZ4518094.1"/>
    <property type="molecule type" value="Genomic_DNA"/>
</dbReference>
<dbReference type="RefSeq" id="WP_269602787.1">
    <property type="nucleotide sequence ID" value="NZ_JAPWIJ010000002.1"/>
</dbReference>
<evidence type="ECO:0000313" key="3">
    <source>
        <dbReference type="Proteomes" id="UP001081071"/>
    </source>
</evidence>
<name>A0ABT4MAV4_9NOCA</name>
<dbReference type="InterPro" id="IPR051923">
    <property type="entry name" value="Glycosyl_Hydrolase_39"/>
</dbReference>
<dbReference type="PANTHER" id="PTHR12631">
    <property type="entry name" value="ALPHA-L-IDURONIDASE"/>
    <property type="match status" value="1"/>
</dbReference>
<keyword evidence="1" id="KW-0732">Signal</keyword>
<sequence>MSIAFVVVVAGPAPASAASGPMGAQTLGVTAVTLDFSDTIRQTQLKAIKQTGFPAIRIPIQWPQIEPLQGVFDWAATDKLILGAYNSGLNILGVPTYTPSWAATPEGRNYLHPAPADPNNFGTFTRLVTQRYRGLIRNWEIWNEPNIQSSFAPRPDVVKYTQMLRAAYTSIKSVDPYSVVITGGLSPSFDDGLNISPAVFVQSLYANGAGPSFDGVGNHPYSVPDLLSVGQDWWTPRKQIEMISYLMNINGDGAKKLWTTEFGAPTAPNYPPYGVTENRQKEILVDAINYLRTLPNAGPVFIFDHRDINTGSGNLEENFGLTRSNYTAKPALAAVKALIR</sequence>
<reference evidence="2" key="1">
    <citation type="submission" date="2022-12" db="EMBL/GenBank/DDBJ databases">
        <authorList>
            <person name="Krivoruchko A.V."/>
            <person name="Elkin A."/>
        </authorList>
    </citation>
    <scope>NUCLEOTIDE SEQUENCE</scope>
    <source>
        <strain evidence="2">IEGM 1391</strain>
    </source>
</reference>
<evidence type="ECO:0000256" key="1">
    <source>
        <dbReference type="SAM" id="SignalP"/>
    </source>
</evidence>
<keyword evidence="3" id="KW-1185">Reference proteome</keyword>
<dbReference type="PANTHER" id="PTHR12631:SF10">
    <property type="entry name" value="BETA-XYLOSIDASE-LIKE PROTEIN-RELATED"/>
    <property type="match status" value="1"/>
</dbReference>
<protein>
    <recommendedName>
        <fullName evidence="4">Glycoside hydrolase family 5 domain-containing protein</fullName>
    </recommendedName>
</protein>
<comment type="caution">
    <text evidence="2">The sequence shown here is derived from an EMBL/GenBank/DDBJ whole genome shotgun (WGS) entry which is preliminary data.</text>
</comment>
<dbReference type="Gene3D" id="3.20.20.80">
    <property type="entry name" value="Glycosidases"/>
    <property type="match status" value="1"/>
</dbReference>
<evidence type="ECO:0008006" key="4">
    <source>
        <dbReference type="Google" id="ProtNLM"/>
    </source>
</evidence>
<feature type="chain" id="PRO_5045917487" description="Glycoside hydrolase family 5 domain-containing protein" evidence="1">
    <location>
        <begin position="18"/>
        <end position="340"/>
    </location>
</feature>
<dbReference type="Proteomes" id="UP001081071">
    <property type="component" value="Unassembled WGS sequence"/>
</dbReference>
<accession>A0ABT4MAV4</accession>
<feature type="signal peptide" evidence="1">
    <location>
        <begin position="1"/>
        <end position="17"/>
    </location>
</feature>
<organism evidence="2 3">
    <name type="scientific">Rhodococcus ruber</name>
    <dbReference type="NCBI Taxonomy" id="1830"/>
    <lineage>
        <taxon>Bacteria</taxon>
        <taxon>Bacillati</taxon>
        <taxon>Actinomycetota</taxon>
        <taxon>Actinomycetes</taxon>
        <taxon>Mycobacteriales</taxon>
        <taxon>Nocardiaceae</taxon>
        <taxon>Rhodococcus</taxon>
    </lineage>
</organism>
<proteinExistence type="predicted"/>